<name>G8QY91_SPHPG</name>
<dbReference type="InterPro" id="IPR002192">
    <property type="entry name" value="PPDK_AMP/ATP-bd"/>
</dbReference>
<keyword evidence="3" id="KW-1185">Reference proteome</keyword>
<dbReference type="KEGG" id="sgp:SpiGrapes_1862"/>
<dbReference type="Gene3D" id="3.40.50.2300">
    <property type="match status" value="1"/>
</dbReference>
<dbReference type="PANTHER" id="PTHR43615">
    <property type="entry name" value="PHOSPHOENOLPYRUVATE SYNTHASE-RELATED"/>
    <property type="match status" value="1"/>
</dbReference>
<keyword evidence="2" id="KW-0808">Transferase</keyword>
<dbReference type="PANTHER" id="PTHR43615:SF1">
    <property type="entry name" value="PPDK_N DOMAIN-CONTAINING PROTEIN"/>
    <property type="match status" value="1"/>
</dbReference>
<keyword evidence="2" id="KW-0670">Pyruvate</keyword>
<proteinExistence type="predicted"/>
<dbReference type="eggNOG" id="COG0745">
    <property type="taxonomic scope" value="Bacteria"/>
</dbReference>
<gene>
    <name evidence="2" type="ordered locus">SpiGrapes_1862</name>
</gene>
<dbReference type="HOGENOM" id="CLU_012339_0_0_12"/>
<evidence type="ECO:0000313" key="3">
    <source>
        <dbReference type="Proteomes" id="UP000005632"/>
    </source>
</evidence>
<dbReference type="GO" id="GO:0005524">
    <property type="term" value="F:ATP binding"/>
    <property type="evidence" value="ECO:0007669"/>
    <property type="project" value="InterPro"/>
</dbReference>
<keyword evidence="2" id="KW-0418">Kinase</keyword>
<dbReference type="SUPFAM" id="SSF52172">
    <property type="entry name" value="CheY-like"/>
    <property type="match status" value="1"/>
</dbReference>
<accession>G8QY91</accession>
<dbReference type="STRING" id="158190.SpiGrapes_1862"/>
<reference evidence="2 3" key="1">
    <citation type="submission" date="2011-11" db="EMBL/GenBank/DDBJ databases">
        <title>Complete sequence of Spirochaeta sp. grapes.</title>
        <authorList>
            <consortium name="US DOE Joint Genome Institute"/>
            <person name="Lucas S."/>
            <person name="Han J."/>
            <person name="Lapidus A."/>
            <person name="Cheng J.-F."/>
            <person name="Goodwin L."/>
            <person name="Pitluck S."/>
            <person name="Peters L."/>
            <person name="Ovchinnikova G."/>
            <person name="Munk A.C."/>
            <person name="Detter J.C."/>
            <person name="Han C."/>
            <person name="Tapia R."/>
            <person name="Land M."/>
            <person name="Hauser L."/>
            <person name="Kyrpides N."/>
            <person name="Ivanova N."/>
            <person name="Pagani I."/>
            <person name="Ritalahtilisa K."/>
            <person name="Loeffler F."/>
            <person name="Woyke T."/>
        </authorList>
    </citation>
    <scope>NUCLEOTIDE SEQUENCE [LARGE SCALE GENOMIC DNA]</scope>
    <source>
        <strain evidence="3">ATCC BAA-1885 / DSM 22778 / Grapes</strain>
    </source>
</reference>
<protein>
    <submittedName>
        <fullName evidence="2">Phosphoenolpyruvate synthase/pyruvate phosphate dikinase</fullName>
    </submittedName>
</protein>
<dbReference type="Gene3D" id="3.30.1490.20">
    <property type="entry name" value="ATP-grasp fold, A domain"/>
    <property type="match status" value="1"/>
</dbReference>
<dbReference type="Proteomes" id="UP000005632">
    <property type="component" value="Chromosome"/>
</dbReference>
<feature type="domain" description="Pyruvate phosphate dikinase AMP/ATP-binding" evidence="1">
    <location>
        <begin position="448"/>
        <end position="831"/>
    </location>
</feature>
<organism evidence="2 3">
    <name type="scientific">Sphaerochaeta pleomorpha (strain ATCC BAA-1885 / DSM 22778 / Grapes)</name>
    <dbReference type="NCBI Taxonomy" id="158190"/>
    <lineage>
        <taxon>Bacteria</taxon>
        <taxon>Pseudomonadati</taxon>
        <taxon>Spirochaetota</taxon>
        <taxon>Spirochaetia</taxon>
        <taxon>Spirochaetales</taxon>
        <taxon>Sphaerochaetaceae</taxon>
        <taxon>Sphaerochaeta</taxon>
    </lineage>
</organism>
<dbReference type="GO" id="GO:0016301">
    <property type="term" value="F:kinase activity"/>
    <property type="evidence" value="ECO:0007669"/>
    <property type="project" value="UniProtKB-KW"/>
</dbReference>
<dbReference type="InterPro" id="IPR051549">
    <property type="entry name" value="PEP_Utilizing_Enz"/>
</dbReference>
<dbReference type="Pfam" id="PF01326">
    <property type="entry name" value="PPDK_N"/>
    <property type="match status" value="1"/>
</dbReference>
<dbReference type="AlphaFoldDB" id="G8QY91"/>
<evidence type="ECO:0000313" key="2">
    <source>
        <dbReference type="EMBL" id="AEV29656.1"/>
    </source>
</evidence>
<dbReference type="EMBL" id="CP003155">
    <property type="protein sequence ID" value="AEV29656.1"/>
    <property type="molecule type" value="Genomic_DNA"/>
</dbReference>
<sequence>MEELLFSSQCPPAHDKMHDMYKLDPTWLPFSNLMLRHIYNVLLICSDYDRFLLEEDGRVEEELYLEYTQLGLNNPPKITHTNTGEEALQLLKERKFDLVITMLDLGSDPVEQLAFDIKAIQSDMPIIVLSPSSSHRRNKTIKGALCPAIDYFFYWQGDPTIFLAMIKLVEDSMNVEHDTQEADVQVIILVEDSIRFYSSYLPLMYTCLIQQNRSSILEALNNWGKTLRMRGRPKIVLARTYEEAIGLYTKYKHNILGVITDMSYSREGKQDTEAGLELSRTIFFDNPEIPILIQSTDLTLREECENLGVSFIWKLSPTLLAELNKFMNIQFGFGPFIFRDPTTFKELARAETMRDLQRMLPSIPPDSFAFHCRRNEFSRWLRAQSLYVLASKIKGLQIPEKGDSGEVQQQLIEIIRSYRTERTKGVIAQFSRNNYDETLFFSRIGSGSLGGKGRGLAFIDMELRSSGILDKYPNIYLSIPRTVVVTTDQFSQFLEDNALTDIISSEMPDNNLLKIFLSKPLSSELVLNLSEIIQVIRQPISVRSSSLLEDSHFQPFAGVYETCMIPNCGNDKQRLDELCDAIRCVWASTFFRRAKEYLKATDHMMEDEKMAVVIQQVIGSEHGSYWYPNISGVARSLNYYPIGGEKPEDGVGMLSFGFGKSVVDNGSVFRFSPTHPKRPVQFLGGTQSSAQNNFYALNLNTGYHPLEKDGPENLELLDLEEAEKHPESLRYIASTYDRETGSLTESIRSVGHKVITFNGILKYDAFPLASIVKDILELGTHAMSTPIEIEFAVNLNRKAPKKPEFSLLQIRPIAQGNEENDVQISDMERKESIVYSNVIMGNGKITDIKDLIYIKQETFDPAKMHAMALELDMLNANMVLEEKDYALIVAGRLGSCDPWLGIPVSWSQISRSRVIVETGFPGFQVEPSQGTHFFQNMTSLGCIYMTVNPSYKAGKLDFEKLKDYPVFEQTNHFLHIRTEKPLTIKVNGFKGEGVLCL</sequence>
<dbReference type="SUPFAM" id="SSF56059">
    <property type="entry name" value="Glutathione synthetase ATP-binding domain-like"/>
    <property type="match status" value="1"/>
</dbReference>
<dbReference type="InterPro" id="IPR013815">
    <property type="entry name" value="ATP_grasp_subdomain_1"/>
</dbReference>
<dbReference type="InterPro" id="IPR011006">
    <property type="entry name" value="CheY-like_superfamily"/>
</dbReference>
<dbReference type="eggNOG" id="COG0574">
    <property type="taxonomic scope" value="Bacteria"/>
</dbReference>
<evidence type="ECO:0000259" key="1">
    <source>
        <dbReference type="Pfam" id="PF01326"/>
    </source>
</evidence>